<feature type="transmembrane region" description="Helical" evidence="1">
    <location>
        <begin position="132"/>
        <end position="152"/>
    </location>
</feature>
<evidence type="ECO:0000256" key="1">
    <source>
        <dbReference type="SAM" id="Phobius"/>
    </source>
</evidence>
<evidence type="ECO:0000313" key="3">
    <source>
        <dbReference type="Proteomes" id="UP000658225"/>
    </source>
</evidence>
<keyword evidence="1" id="KW-1133">Transmembrane helix</keyword>
<dbReference type="Pfam" id="PF13346">
    <property type="entry name" value="ABC2_membrane_5"/>
    <property type="match status" value="1"/>
</dbReference>
<protein>
    <submittedName>
        <fullName evidence="2">ABC-type transport system involved in multi-copper enzyme maturation permease subunit</fullName>
    </submittedName>
</protein>
<dbReference type="Proteomes" id="UP000658225">
    <property type="component" value="Unassembled WGS sequence"/>
</dbReference>
<dbReference type="EMBL" id="JADBEL010000008">
    <property type="protein sequence ID" value="MBE1554681.1"/>
    <property type="molecule type" value="Genomic_DNA"/>
</dbReference>
<feature type="transmembrane region" description="Helical" evidence="1">
    <location>
        <begin position="103"/>
        <end position="125"/>
    </location>
</feature>
<sequence length="202" mass="23381">MFNLIRKDFVLQKTTLMIMIPVLVVYLFLGTSSIWIGIVFSIVITINAYTIDEKSSINMLLNSLPYTRKEIVSSKYIGAFIFTCLVVFIIFIGNLIIHQEITIWKDILLIVSLVMVAISFIFPFLYKFKSQYMLTSSLVLFAIYLVVITLFIPNLNDKIEEFVQMLLTLQTAQYYLFIALLVMALYACSWLLSIRIYGKKVF</sequence>
<name>A0A927MNY3_9BACL</name>
<feature type="transmembrane region" description="Helical" evidence="1">
    <location>
        <begin position="9"/>
        <end position="28"/>
    </location>
</feature>
<feature type="transmembrane region" description="Helical" evidence="1">
    <location>
        <begin position="172"/>
        <end position="192"/>
    </location>
</feature>
<dbReference type="InterPro" id="IPR025699">
    <property type="entry name" value="ABC2_memb-like"/>
</dbReference>
<gene>
    <name evidence="2" type="ORF">H4683_001759</name>
</gene>
<reference evidence="2" key="1">
    <citation type="submission" date="2020-10" db="EMBL/GenBank/DDBJ databases">
        <title>Genomic Encyclopedia of Type Strains, Phase IV (KMG-IV): sequencing the most valuable type-strain genomes for metagenomic binning, comparative biology and taxonomic classification.</title>
        <authorList>
            <person name="Goeker M."/>
        </authorList>
    </citation>
    <scope>NUCLEOTIDE SEQUENCE</scope>
    <source>
        <strain evidence="2">DSM 13886</strain>
    </source>
</reference>
<evidence type="ECO:0000313" key="2">
    <source>
        <dbReference type="EMBL" id="MBE1554681.1"/>
    </source>
</evidence>
<keyword evidence="3" id="KW-1185">Reference proteome</keyword>
<organism evidence="2 3">
    <name type="scientific">Sporosarcina limicola</name>
    <dbReference type="NCBI Taxonomy" id="34101"/>
    <lineage>
        <taxon>Bacteria</taxon>
        <taxon>Bacillati</taxon>
        <taxon>Bacillota</taxon>
        <taxon>Bacilli</taxon>
        <taxon>Bacillales</taxon>
        <taxon>Caryophanaceae</taxon>
        <taxon>Sporosarcina</taxon>
    </lineage>
</organism>
<dbReference type="PANTHER" id="PTHR41309:SF2">
    <property type="entry name" value="MEMBRANE PROTEIN"/>
    <property type="match status" value="1"/>
</dbReference>
<comment type="caution">
    <text evidence="2">The sequence shown here is derived from an EMBL/GenBank/DDBJ whole genome shotgun (WGS) entry which is preliminary data.</text>
</comment>
<accession>A0A927MNY3</accession>
<dbReference type="RefSeq" id="WP_192598452.1">
    <property type="nucleotide sequence ID" value="NZ_JADBEL010000008.1"/>
</dbReference>
<dbReference type="AlphaFoldDB" id="A0A927MNY3"/>
<proteinExistence type="predicted"/>
<feature type="transmembrane region" description="Helical" evidence="1">
    <location>
        <begin position="76"/>
        <end position="97"/>
    </location>
</feature>
<keyword evidence="1" id="KW-0472">Membrane</keyword>
<keyword evidence="1" id="KW-0812">Transmembrane</keyword>
<dbReference type="PANTHER" id="PTHR41309">
    <property type="entry name" value="MEMBRANE PROTEIN-RELATED"/>
    <property type="match status" value="1"/>
</dbReference>